<evidence type="ECO:0000256" key="2">
    <source>
        <dbReference type="SAM" id="Phobius"/>
    </source>
</evidence>
<dbReference type="Proteomes" id="UP000054144">
    <property type="component" value="Unassembled WGS sequence"/>
</dbReference>
<dbReference type="AlphaFoldDB" id="A0A0D7A7X1"/>
<feature type="signal peptide" evidence="3">
    <location>
        <begin position="1"/>
        <end position="21"/>
    </location>
</feature>
<evidence type="ECO:0000313" key="4">
    <source>
        <dbReference type="EMBL" id="KIY47122.1"/>
    </source>
</evidence>
<feature type="region of interest" description="Disordered" evidence="1">
    <location>
        <begin position="135"/>
        <end position="158"/>
    </location>
</feature>
<dbReference type="OrthoDB" id="2576580at2759"/>
<gene>
    <name evidence="4" type="ORF">FISHEDRAFT_45945</name>
</gene>
<reference evidence="4 5" key="1">
    <citation type="journal article" date="2015" name="Fungal Genet. Biol.">
        <title>Evolution of novel wood decay mechanisms in Agaricales revealed by the genome sequences of Fistulina hepatica and Cylindrobasidium torrendii.</title>
        <authorList>
            <person name="Floudas D."/>
            <person name="Held B.W."/>
            <person name="Riley R."/>
            <person name="Nagy L.G."/>
            <person name="Koehler G."/>
            <person name="Ransdell A.S."/>
            <person name="Younus H."/>
            <person name="Chow J."/>
            <person name="Chiniquy J."/>
            <person name="Lipzen A."/>
            <person name="Tritt A."/>
            <person name="Sun H."/>
            <person name="Haridas S."/>
            <person name="LaButti K."/>
            <person name="Ohm R.A."/>
            <person name="Kues U."/>
            <person name="Blanchette R.A."/>
            <person name="Grigoriev I.V."/>
            <person name="Minto R.E."/>
            <person name="Hibbett D.S."/>
        </authorList>
    </citation>
    <scope>NUCLEOTIDE SEQUENCE [LARGE SCALE GENOMIC DNA]</scope>
    <source>
        <strain evidence="4 5">ATCC 64428</strain>
    </source>
</reference>
<proteinExistence type="predicted"/>
<evidence type="ECO:0000313" key="5">
    <source>
        <dbReference type="Proteomes" id="UP000054144"/>
    </source>
</evidence>
<evidence type="ECO:0000256" key="3">
    <source>
        <dbReference type="SAM" id="SignalP"/>
    </source>
</evidence>
<organism evidence="4 5">
    <name type="scientific">Fistulina hepatica ATCC 64428</name>
    <dbReference type="NCBI Taxonomy" id="1128425"/>
    <lineage>
        <taxon>Eukaryota</taxon>
        <taxon>Fungi</taxon>
        <taxon>Dikarya</taxon>
        <taxon>Basidiomycota</taxon>
        <taxon>Agaricomycotina</taxon>
        <taxon>Agaricomycetes</taxon>
        <taxon>Agaricomycetidae</taxon>
        <taxon>Agaricales</taxon>
        <taxon>Fistulinaceae</taxon>
        <taxon>Fistulina</taxon>
    </lineage>
</organism>
<keyword evidence="2" id="KW-1133">Transmembrane helix</keyword>
<name>A0A0D7A7X1_9AGAR</name>
<keyword evidence="2" id="KW-0812">Transmembrane</keyword>
<dbReference type="EMBL" id="KN882012">
    <property type="protein sequence ID" value="KIY47122.1"/>
    <property type="molecule type" value="Genomic_DNA"/>
</dbReference>
<keyword evidence="5" id="KW-1185">Reference proteome</keyword>
<keyword evidence="2" id="KW-0472">Membrane</keyword>
<evidence type="ECO:0000256" key="1">
    <source>
        <dbReference type="SAM" id="MobiDB-lite"/>
    </source>
</evidence>
<feature type="chain" id="PRO_5002316288" evidence="3">
    <location>
        <begin position="22"/>
        <end position="190"/>
    </location>
</feature>
<feature type="transmembrane region" description="Helical" evidence="2">
    <location>
        <begin position="163"/>
        <end position="189"/>
    </location>
</feature>
<keyword evidence="3" id="KW-0732">Signal</keyword>
<sequence>MVSTRIALLAASSLLTGVVRASLEIISPGGPDLWWVADSSNVISWSCEASPYSNFSIYLSNTNVDILTGPIGIIAVQENYDCSKEVTQQQADQPAATGYSILFTNPLNTSQIWAQSEAFEIKALGAAYPTTTVTGGSSSATGSSSGSASTSSSSSGSGLKSNAAVSAMTAPLMAAAVGLFGVVVGGAMVF</sequence>
<protein>
    <submittedName>
        <fullName evidence="4">Uncharacterized protein</fullName>
    </submittedName>
</protein>
<accession>A0A0D7A7X1</accession>